<dbReference type="InterPro" id="IPR000160">
    <property type="entry name" value="GGDEF_dom"/>
</dbReference>
<dbReference type="FunFam" id="3.20.20.450:FF:000001">
    <property type="entry name" value="Cyclic di-GMP phosphodiesterase yahA"/>
    <property type="match status" value="1"/>
</dbReference>
<evidence type="ECO:0000259" key="3">
    <source>
        <dbReference type="PROSITE" id="PS50887"/>
    </source>
</evidence>
<feature type="transmembrane region" description="Helical" evidence="1">
    <location>
        <begin position="103"/>
        <end position="125"/>
    </location>
</feature>
<feature type="transmembrane region" description="Helical" evidence="1">
    <location>
        <begin position="319"/>
        <end position="339"/>
    </location>
</feature>
<evidence type="ECO:0000313" key="5">
    <source>
        <dbReference type="Proteomes" id="UP000430508"/>
    </source>
</evidence>
<feature type="transmembrane region" description="Helical" evidence="1">
    <location>
        <begin position="12"/>
        <end position="32"/>
    </location>
</feature>
<dbReference type="Pfam" id="PF00563">
    <property type="entry name" value="EAL"/>
    <property type="match status" value="1"/>
</dbReference>
<dbReference type="Pfam" id="PF00990">
    <property type="entry name" value="GGDEF"/>
    <property type="match status" value="1"/>
</dbReference>
<feature type="transmembrane region" description="Helical" evidence="1">
    <location>
        <begin position="426"/>
        <end position="443"/>
    </location>
</feature>
<feature type="transmembrane region" description="Helical" evidence="1">
    <location>
        <begin position="351"/>
        <end position="368"/>
    </location>
</feature>
<dbReference type="CDD" id="cd01948">
    <property type="entry name" value="EAL"/>
    <property type="match status" value="1"/>
</dbReference>
<feature type="transmembrane region" description="Helical" evidence="1">
    <location>
        <begin position="291"/>
        <end position="313"/>
    </location>
</feature>
<sequence>MMKENVVKSRIICLTAVDYFIKNDVNLILAVFPSEKGNMESSHFFSVLFFFSCVMSSSLGAYTLYLDPKAGLNKAFFVLCISLSLWAFGFSICVSAQNQELSLIWRRISVVGWGSFFSILLHFSLILTEKKNLLNKWWLYLLLYFPSVLTMYIYGISGSAESKYKLIHTVNGWINVPNSGFNSFFNYYYIIFCIVSAGMIWLWGRRASARSSKKKARLILSWIIATLIFASFTDIVASTFWKMPLPQLAPFIISMSLIVIYYAIKKYGLMKPEKIINAEETILNESTRGNIISYMAFAMFACGVINFVSFFLFNMTNDLTPVILTSIAVLFLGLVILFVKWMPIAENKKDIIYFVVNVLAIPIFTLRFIETGSITVWAFPIIFVIIALVFNQRIILASLGVSIISTQILGWFITPKVNVEINAQDYLARILFFLVVLWLAFYVNKLYIRRLRENAEQIKLQKLISKISSDFITANQMNLEQKINQALEECGRFFEMDRAWIYLLDREQHRVTLPFAWYRHGLIVSEAIECPGAEDSILMNQISEGKIIHTKSEICLPIAGNGQILGSFGIDSRRIPKKWREDQIDLLKVIANILGDALTKVQAEREIKQLAYYDHLTKLPNRVLFQDRVTQAIHQAGRIQKMLAVIFLDLDSFKTVNDTLGHEGGDELITKVGQELLECTRKTDTVSRFGGDEFLILLNNISDYQDVMAIADKIMGLFKEPAVLRGKEFFVTASAGIALYPIDGQDTETLIINSDIAMYKAKEKGKNQYALCSSEMKEDIRNKMILKNSLFRALEREELLVYYQPQVHLPEAKIIGMEALLRWKHPELGMVSPAVFIPIAEQSGIINTIGEWVLKTACRQNKIWQEKGYPPVRMSVNISVNQLRNPNIVGQIANVLQETGLQPKYLELEITEGSAINEANIIQVLNDFKKLGITISIDDFGTEYSSLNRLKNLPIDRLKMDMHFVHGIEKDEKDRAITKVIINLAKNLDLEVIAEGVETEKQVQFLSQNMCDEVQGYYFYRPMPAEEIEELLRKPCANIL</sequence>
<dbReference type="Pfam" id="PF16927">
    <property type="entry name" value="HisKA_7TM"/>
    <property type="match status" value="1"/>
</dbReference>
<dbReference type="InterPro" id="IPR052155">
    <property type="entry name" value="Biofilm_reg_signaling"/>
</dbReference>
<organism evidence="4 5">
    <name type="scientific">Dehalobacter restrictus</name>
    <dbReference type="NCBI Taxonomy" id="55583"/>
    <lineage>
        <taxon>Bacteria</taxon>
        <taxon>Bacillati</taxon>
        <taxon>Bacillota</taxon>
        <taxon>Clostridia</taxon>
        <taxon>Eubacteriales</taxon>
        <taxon>Desulfitobacteriaceae</taxon>
        <taxon>Dehalobacter</taxon>
    </lineage>
</organism>
<dbReference type="SMART" id="SM00065">
    <property type="entry name" value="GAF"/>
    <property type="match status" value="1"/>
</dbReference>
<dbReference type="InterPro" id="IPR029787">
    <property type="entry name" value="Nucleotide_cyclase"/>
</dbReference>
<dbReference type="PANTHER" id="PTHR44757:SF2">
    <property type="entry name" value="BIOFILM ARCHITECTURE MAINTENANCE PROTEIN MBAA"/>
    <property type="match status" value="1"/>
</dbReference>
<feature type="transmembrane region" description="Helical" evidence="1">
    <location>
        <begin position="44"/>
        <end position="64"/>
    </location>
</feature>
<dbReference type="SUPFAM" id="SSF55781">
    <property type="entry name" value="GAF domain-like"/>
    <property type="match status" value="1"/>
</dbReference>
<dbReference type="PROSITE" id="PS50883">
    <property type="entry name" value="EAL"/>
    <property type="match status" value="1"/>
</dbReference>
<dbReference type="Gene3D" id="3.30.70.270">
    <property type="match status" value="1"/>
</dbReference>
<dbReference type="Gene3D" id="3.30.450.40">
    <property type="match status" value="1"/>
</dbReference>
<feature type="domain" description="EAL" evidence="2">
    <location>
        <begin position="783"/>
        <end position="1036"/>
    </location>
</feature>
<feature type="transmembrane region" description="Helical" evidence="1">
    <location>
        <begin position="247"/>
        <end position="264"/>
    </location>
</feature>
<dbReference type="Proteomes" id="UP000430508">
    <property type="component" value="Chromosome"/>
</dbReference>
<dbReference type="SMART" id="SM00052">
    <property type="entry name" value="EAL"/>
    <property type="match status" value="1"/>
</dbReference>
<name>A0A857DGE2_9FIRM</name>
<evidence type="ECO:0000256" key="1">
    <source>
        <dbReference type="SAM" id="Phobius"/>
    </source>
</evidence>
<dbReference type="InterPro" id="IPR031621">
    <property type="entry name" value="HisKA_7TM"/>
</dbReference>
<dbReference type="InterPro" id="IPR043128">
    <property type="entry name" value="Rev_trsase/Diguanyl_cyclase"/>
</dbReference>
<protein>
    <submittedName>
        <fullName evidence="4">EAL domain-containing protein</fullName>
    </submittedName>
</protein>
<feature type="transmembrane region" description="Helical" evidence="1">
    <location>
        <begin position="216"/>
        <end position="241"/>
    </location>
</feature>
<dbReference type="SUPFAM" id="SSF141868">
    <property type="entry name" value="EAL domain-like"/>
    <property type="match status" value="1"/>
</dbReference>
<dbReference type="EMBL" id="CP046996">
    <property type="protein sequence ID" value="QGZ99780.1"/>
    <property type="molecule type" value="Genomic_DNA"/>
</dbReference>
<proteinExistence type="predicted"/>
<dbReference type="SUPFAM" id="SSF55073">
    <property type="entry name" value="Nucleotide cyclase"/>
    <property type="match status" value="1"/>
</dbReference>
<dbReference type="Pfam" id="PF01590">
    <property type="entry name" value="GAF"/>
    <property type="match status" value="1"/>
</dbReference>
<feature type="transmembrane region" description="Helical" evidence="1">
    <location>
        <begin position="137"/>
        <end position="156"/>
    </location>
</feature>
<dbReference type="PANTHER" id="PTHR44757">
    <property type="entry name" value="DIGUANYLATE CYCLASE DGCP"/>
    <property type="match status" value="1"/>
</dbReference>
<evidence type="ECO:0000259" key="2">
    <source>
        <dbReference type="PROSITE" id="PS50883"/>
    </source>
</evidence>
<feature type="transmembrane region" description="Helical" evidence="1">
    <location>
        <begin position="187"/>
        <end position="204"/>
    </location>
</feature>
<accession>A0A857DGE2</accession>
<reference evidence="4 5" key="1">
    <citation type="submission" date="2019-12" db="EMBL/GenBank/DDBJ databases">
        <title>Sequence classification of anaerobic respiratory reductive dehalogenases: First we see many, then we see few.</title>
        <authorList>
            <person name="Molenda O."/>
            <person name="Puentes Jacome L.A."/>
            <person name="Cao X."/>
            <person name="Nesbo C.L."/>
            <person name="Tang S."/>
            <person name="Morson N."/>
            <person name="Patron J."/>
            <person name="Lomheim L."/>
            <person name="Wishart D.S."/>
            <person name="Edwards E.A."/>
        </authorList>
    </citation>
    <scope>NUCLEOTIDE SEQUENCE [LARGE SCALE GENOMIC DNA]</scope>
    <source>
        <strain evidence="4 5">12DCA</strain>
    </source>
</reference>
<dbReference type="CDD" id="cd01949">
    <property type="entry name" value="GGDEF"/>
    <property type="match status" value="1"/>
</dbReference>
<gene>
    <name evidence="4" type="ORF">GQ588_03515</name>
</gene>
<keyword evidence="1" id="KW-0472">Membrane</keyword>
<feature type="domain" description="GGDEF" evidence="3">
    <location>
        <begin position="641"/>
        <end position="774"/>
    </location>
</feature>
<dbReference type="Gene3D" id="3.20.20.450">
    <property type="entry name" value="EAL domain"/>
    <property type="match status" value="1"/>
</dbReference>
<dbReference type="InterPro" id="IPR029016">
    <property type="entry name" value="GAF-like_dom_sf"/>
</dbReference>
<dbReference type="AlphaFoldDB" id="A0A857DGE2"/>
<dbReference type="NCBIfam" id="TIGR00254">
    <property type="entry name" value="GGDEF"/>
    <property type="match status" value="1"/>
</dbReference>
<dbReference type="FunFam" id="3.30.70.270:FF:000001">
    <property type="entry name" value="Diguanylate cyclase domain protein"/>
    <property type="match status" value="1"/>
</dbReference>
<feature type="transmembrane region" description="Helical" evidence="1">
    <location>
        <begin position="76"/>
        <end position="97"/>
    </location>
</feature>
<feature type="transmembrane region" description="Helical" evidence="1">
    <location>
        <begin position="374"/>
        <end position="390"/>
    </location>
</feature>
<dbReference type="PROSITE" id="PS50887">
    <property type="entry name" value="GGDEF"/>
    <property type="match status" value="1"/>
</dbReference>
<dbReference type="SMART" id="SM00267">
    <property type="entry name" value="GGDEF"/>
    <property type="match status" value="1"/>
</dbReference>
<evidence type="ECO:0000313" key="4">
    <source>
        <dbReference type="EMBL" id="QGZ99780.1"/>
    </source>
</evidence>
<dbReference type="InterPro" id="IPR003018">
    <property type="entry name" value="GAF"/>
</dbReference>
<keyword evidence="1" id="KW-0812">Transmembrane</keyword>
<dbReference type="InterPro" id="IPR035919">
    <property type="entry name" value="EAL_sf"/>
</dbReference>
<dbReference type="InterPro" id="IPR001633">
    <property type="entry name" value="EAL_dom"/>
</dbReference>
<keyword evidence="1" id="KW-1133">Transmembrane helix</keyword>